<name>A0A498IML1_MALDO</name>
<dbReference type="AlphaFoldDB" id="A0A498IML1"/>
<dbReference type="EMBL" id="RDQH01000337">
    <property type="protein sequence ID" value="RXH83222.1"/>
    <property type="molecule type" value="Genomic_DNA"/>
</dbReference>
<dbReference type="PANTHER" id="PTHR48049">
    <property type="entry name" value="GLYCOSYLTRANSFERASE"/>
    <property type="match status" value="1"/>
</dbReference>
<dbReference type="STRING" id="3750.A0A498IML1"/>
<keyword evidence="3" id="KW-0808">Transferase</keyword>
<protein>
    <recommendedName>
        <fullName evidence="6">UDP-glycosyltransferases domain-containing protein</fullName>
    </recommendedName>
</protein>
<evidence type="ECO:0000256" key="2">
    <source>
        <dbReference type="ARBA" id="ARBA00022676"/>
    </source>
</evidence>
<dbReference type="SUPFAM" id="SSF53756">
    <property type="entry name" value="UDP-Glycosyltransferase/glycogen phosphorylase"/>
    <property type="match status" value="2"/>
</dbReference>
<evidence type="ECO:0000256" key="1">
    <source>
        <dbReference type="ARBA" id="ARBA00009995"/>
    </source>
</evidence>
<evidence type="ECO:0008006" key="6">
    <source>
        <dbReference type="Google" id="ProtNLM"/>
    </source>
</evidence>
<evidence type="ECO:0000313" key="4">
    <source>
        <dbReference type="EMBL" id="RXH83222.1"/>
    </source>
</evidence>
<dbReference type="Pfam" id="PF00201">
    <property type="entry name" value="UDPGT"/>
    <property type="match status" value="2"/>
</dbReference>
<reference evidence="4 5" key="1">
    <citation type="submission" date="2018-10" db="EMBL/GenBank/DDBJ databases">
        <title>A high-quality apple genome assembly.</title>
        <authorList>
            <person name="Hu J."/>
        </authorList>
    </citation>
    <scope>NUCLEOTIDE SEQUENCE [LARGE SCALE GENOMIC DNA]</scope>
    <source>
        <strain evidence="5">cv. HFTH1</strain>
        <tissue evidence="4">Young leaf</tissue>
    </source>
</reference>
<dbReference type="PANTHER" id="PTHR48049:SF91">
    <property type="entry name" value="UDP-GLYCOSYLTRANSFERASE 79B7-RELATED"/>
    <property type="match status" value="1"/>
</dbReference>
<dbReference type="Proteomes" id="UP000290289">
    <property type="component" value="Chromosome 11"/>
</dbReference>
<dbReference type="FunFam" id="3.40.50.2000:FF:000037">
    <property type="entry name" value="Glycosyltransferase"/>
    <property type="match status" value="2"/>
</dbReference>
<keyword evidence="2" id="KW-0328">Glycosyltransferase</keyword>
<dbReference type="InterPro" id="IPR002213">
    <property type="entry name" value="UDP_glucos_trans"/>
</dbReference>
<accession>A0A498IML1</accession>
<comment type="caution">
    <text evidence="4">The sequence shown here is derived from an EMBL/GenBank/DDBJ whole genome shotgun (WGS) entry which is preliminary data.</text>
</comment>
<sequence length="897" mass="100822">MEQPDRELMSSSFHIAMFPWFALGHMTPFLHLSNELAARGHKITFLLPKKAQILLQHLNLHPHLVTFHPVTVPHIEGLPDKTEFVSEIPLSLSHFLTLAIDRTRDQIQDFLKTSVANCKVDMIFFDSAHWIPEIARGLGIKSIFYGVICAAAYALSLVPICNYVTKDACMAPMTMTEEQQHKPPPGYPSSTVVLTRSHEVRSLMTSRSCGVGIRVNQRLITGFRAIKECDAFCLRTCREFEGDFCDYLEAQFQKPVLLTGPVLSLEKGPTLLENRWADWFAGFEAGTVVFCAFGSQWAFEKDQFQELVLGFELTGLPFLVAVKPPLGCVTIEEALPEGFEERVRGRGVVFGGWVQQPLILSHPAVGCFVHHCGYGTMWESLMSENQIVLVPQLVDQILGAKLLAKELKVAVEVEREEDGWFSRESLSKAVKSVMDKGSDVGVMVKKNHAKCREIISEPGFMSGYRPDHDLVRSNFHIAMFPWFAMGHLTPFLHLSNELAARGHRITFLLPKKAQTKLQHLNHHPHLITFHSITVPHVEGLPKGAETASEIPLSSIHFLTIAMDRTRDQIHDFLKASAADPKHIIDMIVFDLAHWIPDIARGLAEEPTSSVPVINRGMTRDYEVRSLIAIREPCGEGVTFYQRVITSTKECDAFCLRTCRELEGDFCDYLEAKYQKPVLLTGPVLGLNKIPQQLEDRWAEWFAGFEAGSVVFCAVGSQWIFEKDQFQEVLLGFELTGLPFLVALKPLLGCETIEEALPDGFEERVRGRGVVFGGWVQQPLILSHPAVGCFVHHCGFGSMWESLLSKKQIVLVPQWPDQILGTKLMAKELKVAVEVEREESGWISKGSLKEAIKSVMDTESEVGVMVKRNHEKWREIVSEAGFMSGYVDRFVQNLKQIV</sequence>
<organism evidence="4 5">
    <name type="scientific">Malus domestica</name>
    <name type="common">Apple</name>
    <name type="synonym">Pyrus malus</name>
    <dbReference type="NCBI Taxonomy" id="3750"/>
    <lineage>
        <taxon>Eukaryota</taxon>
        <taxon>Viridiplantae</taxon>
        <taxon>Streptophyta</taxon>
        <taxon>Embryophyta</taxon>
        <taxon>Tracheophyta</taxon>
        <taxon>Spermatophyta</taxon>
        <taxon>Magnoliopsida</taxon>
        <taxon>eudicotyledons</taxon>
        <taxon>Gunneridae</taxon>
        <taxon>Pentapetalae</taxon>
        <taxon>rosids</taxon>
        <taxon>fabids</taxon>
        <taxon>Rosales</taxon>
        <taxon>Rosaceae</taxon>
        <taxon>Amygdaloideae</taxon>
        <taxon>Maleae</taxon>
        <taxon>Malus</taxon>
    </lineage>
</organism>
<evidence type="ECO:0000256" key="3">
    <source>
        <dbReference type="ARBA" id="ARBA00022679"/>
    </source>
</evidence>
<evidence type="ECO:0000313" key="5">
    <source>
        <dbReference type="Proteomes" id="UP000290289"/>
    </source>
</evidence>
<dbReference type="CDD" id="cd03784">
    <property type="entry name" value="GT1_Gtf-like"/>
    <property type="match status" value="2"/>
</dbReference>
<proteinExistence type="inferred from homology"/>
<keyword evidence="5" id="KW-1185">Reference proteome</keyword>
<gene>
    <name evidence="4" type="ORF">DVH24_003720</name>
</gene>
<dbReference type="Gene3D" id="3.40.50.2000">
    <property type="entry name" value="Glycogen Phosphorylase B"/>
    <property type="match status" value="5"/>
</dbReference>
<dbReference type="FunFam" id="3.40.50.2000:FF:000087">
    <property type="entry name" value="Glycosyltransferase"/>
    <property type="match status" value="1"/>
</dbReference>
<dbReference type="GO" id="GO:0035251">
    <property type="term" value="F:UDP-glucosyltransferase activity"/>
    <property type="evidence" value="ECO:0007669"/>
    <property type="project" value="InterPro"/>
</dbReference>
<dbReference type="InterPro" id="IPR050481">
    <property type="entry name" value="UDP-glycosyltransf_plant"/>
</dbReference>
<comment type="similarity">
    <text evidence="1">Belongs to the UDP-glycosyltransferase family.</text>
</comment>